<evidence type="ECO:0000256" key="2">
    <source>
        <dbReference type="ARBA" id="ARBA00022676"/>
    </source>
</evidence>
<evidence type="ECO:0000313" key="6">
    <source>
        <dbReference type="EMBL" id="GHI55460.1"/>
    </source>
</evidence>
<dbReference type="InterPro" id="IPR010610">
    <property type="entry name" value="EryCIII-like_C"/>
</dbReference>
<dbReference type="PANTHER" id="PTHR48050:SF13">
    <property type="entry name" value="STEROL 3-BETA-GLUCOSYLTRANSFERASE UGT80A2"/>
    <property type="match status" value="1"/>
</dbReference>
<feature type="domain" description="Erythromycin biosynthesis protein CIII-like N-terminal" evidence="5">
    <location>
        <begin position="22"/>
        <end position="246"/>
    </location>
</feature>
<comment type="caution">
    <text evidence="6">The sequence shown here is derived from an EMBL/GenBank/DDBJ whole genome shotgun (WGS) entry which is preliminary data.</text>
</comment>
<dbReference type="Pfam" id="PF06722">
    <property type="entry name" value="EryCIII-like_C"/>
    <property type="match status" value="1"/>
</dbReference>
<dbReference type="InterPro" id="IPR048284">
    <property type="entry name" value="EryCIII-like_N"/>
</dbReference>
<dbReference type="InterPro" id="IPR050426">
    <property type="entry name" value="Glycosyltransferase_28"/>
</dbReference>
<dbReference type="EMBL" id="BNEA01000015">
    <property type="protein sequence ID" value="GHI55460.1"/>
    <property type="molecule type" value="Genomic_DNA"/>
</dbReference>
<keyword evidence="7" id="KW-1185">Reference proteome</keyword>
<evidence type="ECO:0000259" key="4">
    <source>
        <dbReference type="Pfam" id="PF06722"/>
    </source>
</evidence>
<protein>
    <submittedName>
        <fullName evidence="6">Glycosyl transferase</fullName>
    </submittedName>
</protein>
<feature type="domain" description="Erythromycin biosynthesis protein CIII-like C-terminal" evidence="4">
    <location>
        <begin position="266"/>
        <end position="408"/>
    </location>
</feature>
<dbReference type="GO" id="GO:0016740">
    <property type="term" value="F:transferase activity"/>
    <property type="evidence" value="ECO:0007669"/>
    <property type="project" value="UniProtKB-KW"/>
</dbReference>
<sequence length="421" mass="46387">MRVLFCAFPATAHVHPLVPLAWALQNAGHEVRVAIHPGAAHLVTEAGLAPVPVGAALTEVMEWNDNFEKLDTLTDFLSVDEAPGDGWVRKWAGMTRMLAGFTPMLDDLVGFCRTWQPDLVLWDPFCVPAAVAATVTGAAQARFLWGQDNIGWLHARSRERLAQRDAGPEEDPVTALMQPMLEPYGLAYCEELLLGQWSIDPVPAPLRLPVDLSYEPIRRVPYNGNRTPPAWVHERPARPRVCLSLGMGGRGRQLFREAGISFADMVAGLAELDIELVTTLHAEQLATVREVPENVRLVEYVPLNYLLPNCSALIHHGGGGTFAAAVTHRVPQLVTPLPMWGEARTARYVADSGAGLMLEPREITVEVLREQVRRLVAEPSFQAGADQLHTQMRSMPGPDEVVRRLEALTAQHRGQRRAVTL</sequence>
<evidence type="ECO:0000256" key="1">
    <source>
        <dbReference type="ARBA" id="ARBA00006962"/>
    </source>
</evidence>
<evidence type="ECO:0000259" key="5">
    <source>
        <dbReference type="Pfam" id="PF21036"/>
    </source>
</evidence>
<dbReference type="RefSeq" id="WP_189999445.1">
    <property type="nucleotide sequence ID" value="NZ_BNCB01000028.1"/>
</dbReference>
<dbReference type="SUPFAM" id="SSF53756">
    <property type="entry name" value="UDP-Glycosyltransferase/glycogen phosphorylase"/>
    <property type="match status" value="1"/>
</dbReference>
<dbReference type="Gene3D" id="3.40.50.2000">
    <property type="entry name" value="Glycogen Phosphorylase B"/>
    <property type="match status" value="2"/>
</dbReference>
<keyword evidence="2" id="KW-0328">Glycosyltransferase</keyword>
<evidence type="ECO:0000313" key="7">
    <source>
        <dbReference type="Proteomes" id="UP000646738"/>
    </source>
</evidence>
<dbReference type="PANTHER" id="PTHR48050">
    <property type="entry name" value="STEROL 3-BETA-GLUCOSYLTRANSFERASE"/>
    <property type="match status" value="1"/>
</dbReference>
<dbReference type="Proteomes" id="UP000646738">
    <property type="component" value="Unassembled WGS sequence"/>
</dbReference>
<accession>A0ABQ3RHX1</accession>
<proteinExistence type="inferred from homology"/>
<name>A0ABQ3RHX1_STRRR</name>
<dbReference type="CDD" id="cd03784">
    <property type="entry name" value="GT1_Gtf-like"/>
    <property type="match status" value="1"/>
</dbReference>
<dbReference type="InterPro" id="IPR002213">
    <property type="entry name" value="UDP_glucos_trans"/>
</dbReference>
<organism evidence="6 7">
    <name type="scientific">Streptomyces rubradiris</name>
    <name type="common">Streptomyces achromogenes subsp. rubradiris</name>
    <dbReference type="NCBI Taxonomy" id="285531"/>
    <lineage>
        <taxon>Bacteria</taxon>
        <taxon>Bacillati</taxon>
        <taxon>Actinomycetota</taxon>
        <taxon>Actinomycetes</taxon>
        <taxon>Kitasatosporales</taxon>
        <taxon>Streptomycetaceae</taxon>
        <taxon>Streptomyces</taxon>
    </lineage>
</organism>
<comment type="similarity">
    <text evidence="1">Belongs to the glycosyltransferase 28 family.</text>
</comment>
<evidence type="ECO:0000256" key="3">
    <source>
        <dbReference type="ARBA" id="ARBA00022679"/>
    </source>
</evidence>
<gene>
    <name evidence="6" type="ORF">Srubr_53060</name>
</gene>
<reference evidence="7" key="1">
    <citation type="submission" date="2023-07" db="EMBL/GenBank/DDBJ databases">
        <title>Whole genome shotgun sequence of Streptomyces achromogenes subsp. rubradiris NBRC 14000.</title>
        <authorList>
            <person name="Komaki H."/>
            <person name="Tamura T."/>
        </authorList>
    </citation>
    <scope>NUCLEOTIDE SEQUENCE [LARGE SCALE GENOMIC DNA]</scope>
    <source>
        <strain evidence="7">NBRC 14000</strain>
    </source>
</reference>
<keyword evidence="3 6" id="KW-0808">Transferase</keyword>
<dbReference type="Pfam" id="PF21036">
    <property type="entry name" value="EryCIII-like_N"/>
    <property type="match status" value="1"/>
</dbReference>